<reference evidence="2 3" key="1">
    <citation type="submission" date="2017-08" db="EMBL/GenBank/DDBJ databases">
        <title>Substantial Increase in Enzyme Production by Combined Drug-Resistance Mutations in Paenibacillus agaridevorans.</title>
        <authorList>
            <person name="Tanaka Y."/>
            <person name="Funane K."/>
            <person name="Hosaka T."/>
            <person name="Shiwa Y."/>
            <person name="Fujita N."/>
            <person name="Miyazaki T."/>
            <person name="Yoshikawa H."/>
            <person name="Murakami K."/>
            <person name="Kasahara K."/>
            <person name="Inaoka T."/>
            <person name="Hiraga Y."/>
            <person name="Ochi K."/>
        </authorList>
    </citation>
    <scope>NUCLEOTIDE SEQUENCE [LARGE SCALE GENOMIC DNA]</scope>
    <source>
        <strain evidence="2 3">T-3040</strain>
    </source>
</reference>
<comment type="caution">
    <text evidence="2">The sequence shown here is derived from an EMBL/GenBank/DDBJ whole genome shotgun (WGS) entry which is preliminary data.</text>
</comment>
<dbReference type="AlphaFoldDB" id="A0A2R5ELB2"/>
<proteinExistence type="predicted"/>
<sequence>MQTETTEDTIAPMSSLASAVQTSSMLIAPFIGAAAAAYWSPGGVFLAAGFAMLTVGGIVWTRGAAPGGKAAFSATEAREKRLTL</sequence>
<evidence type="ECO:0000256" key="1">
    <source>
        <dbReference type="SAM" id="Phobius"/>
    </source>
</evidence>
<accession>A0A2R5ELB2</accession>
<evidence type="ECO:0008006" key="4">
    <source>
        <dbReference type="Google" id="ProtNLM"/>
    </source>
</evidence>
<gene>
    <name evidence="2" type="ORF">PAT3040_01972</name>
</gene>
<organism evidence="2 3">
    <name type="scientific">Paenibacillus agaridevorans</name>
    <dbReference type="NCBI Taxonomy" id="171404"/>
    <lineage>
        <taxon>Bacteria</taxon>
        <taxon>Bacillati</taxon>
        <taxon>Bacillota</taxon>
        <taxon>Bacilli</taxon>
        <taxon>Bacillales</taxon>
        <taxon>Paenibacillaceae</taxon>
        <taxon>Paenibacillus</taxon>
    </lineage>
</organism>
<dbReference type="Proteomes" id="UP000245202">
    <property type="component" value="Unassembled WGS sequence"/>
</dbReference>
<keyword evidence="1" id="KW-0812">Transmembrane</keyword>
<evidence type="ECO:0000313" key="3">
    <source>
        <dbReference type="Proteomes" id="UP000245202"/>
    </source>
</evidence>
<keyword evidence="1" id="KW-0472">Membrane</keyword>
<feature type="transmembrane region" description="Helical" evidence="1">
    <location>
        <begin position="16"/>
        <end position="38"/>
    </location>
</feature>
<protein>
    <recommendedName>
        <fullName evidence="4">MFS transporter</fullName>
    </recommendedName>
</protein>
<name>A0A2R5ELB2_9BACL</name>
<keyword evidence="1" id="KW-1133">Transmembrane helix</keyword>
<evidence type="ECO:0000313" key="2">
    <source>
        <dbReference type="EMBL" id="GBG07422.1"/>
    </source>
</evidence>
<feature type="transmembrane region" description="Helical" evidence="1">
    <location>
        <begin position="44"/>
        <end position="61"/>
    </location>
</feature>
<dbReference type="EMBL" id="BDQX01000097">
    <property type="protein sequence ID" value="GBG07422.1"/>
    <property type="molecule type" value="Genomic_DNA"/>
</dbReference>
<keyword evidence="3" id="KW-1185">Reference proteome</keyword>